<proteinExistence type="predicted"/>
<dbReference type="PROSITE" id="PS51257">
    <property type="entry name" value="PROKAR_LIPOPROTEIN"/>
    <property type="match status" value="1"/>
</dbReference>
<evidence type="ECO:0000313" key="3">
    <source>
        <dbReference type="Proteomes" id="UP001597197"/>
    </source>
</evidence>
<gene>
    <name evidence="2" type="ORF">ACFSDX_06370</name>
</gene>
<name>A0ABW4QR20_9BACT</name>
<dbReference type="Proteomes" id="UP001597197">
    <property type="component" value="Unassembled WGS sequence"/>
</dbReference>
<organism evidence="2 3">
    <name type="scientific">Hymenobacter bucti</name>
    <dbReference type="NCBI Taxonomy" id="1844114"/>
    <lineage>
        <taxon>Bacteria</taxon>
        <taxon>Pseudomonadati</taxon>
        <taxon>Bacteroidota</taxon>
        <taxon>Cytophagia</taxon>
        <taxon>Cytophagales</taxon>
        <taxon>Hymenobacteraceae</taxon>
        <taxon>Hymenobacter</taxon>
    </lineage>
</organism>
<dbReference type="RefSeq" id="WP_382312406.1">
    <property type="nucleotide sequence ID" value="NZ_JBHUFD010000002.1"/>
</dbReference>
<reference evidence="3" key="1">
    <citation type="journal article" date="2019" name="Int. J. Syst. Evol. Microbiol.">
        <title>The Global Catalogue of Microorganisms (GCM) 10K type strain sequencing project: providing services to taxonomists for standard genome sequencing and annotation.</title>
        <authorList>
            <consortium name="The Broad Institute Genomics Platform"/>
            <consortium name="The Broad Institute Genome Sequencing Center for Infectious Disease"/>
            <person name="Wu L."/>
            <person name="Ma J."/>
        </authorList>
    </citation>
    <scope>NUCLEOTIDE SEQUENCE [LARGE SCALE GENOMIC DNA]</scope>
    <source>
        <strain evidence="3">CGMCC 1.15795</strain>
    </source>
</reference>
<evidence type="ECO:0000313" key="2">
    <source>
        <dbReference type="EMBL" id="MFD1872041.1"/>
    </source>
</evidence>
<protein>
    <submittedName>
        <fullName evidence="2">Uncharacterized protein</fullName>
    </submittedName>
</protein>
<keyword evidence="3" id="KW-1185">Reference proteome</keyword>
<sequence length="202" mass="21692">MKHLLPLAATLSWLAACQSSPTTPTAAPAGAPQQASAAPAPGKPESIEWDMLTVNGKVVKETTTKQLAQQLGRPDSIAKGAVECGAMLASLNKLDGARGDMWYYGNTMYEVNGREAVLGSFEVTTGKFQGKLGPLPLNQNTTLEDVRRVFPASAKQADVPATGQPGEVMSLPFYHQGKPTDNYLHLLFKKGRLQEVEFYSPC</sequence>
<comment type="caution">
    <text evidence="2">The sequence shown here is derived from an EMBL/GenBank/DDBJ whole genome shotgun (WGS) entry which is preliminary data.</text>
</comment>
<evidence type="ECO:0000256" key="1">
    <source>
        <dbReference type="SAM" id="MobiDB-lite"/>
    </source>
</evidence>
<feature type="region of interest" description="Disordered" evidence="1">
    <location>
        <begin position="21"/>
        <end position="45"/>
    </location>
</feature>
<feature type="compositionally biased region" description="Low complexity" evidence="1">
    <location>
        <begin position="21"/>
        <end position="40"/>
    </location>
</feature>
<accession>A0ABW4QR20</accession>
<dbReference type="EMBL" id="JBHUFD010000002">
    <property type="protein sequence ID" value="MFD1872041.1"/>
    <property type="molecule type" value="Genomic_DNA"/>
</dbReference>